<dbReference type="Proteomes" id="UP000571084">
    <property type="component" value="Unassembled WGS sequence"/>
</dbReference>
<gene>
    <name evidence="2" type="ORF">HNR39_004372</name>
</gene>
<reference evidence="2 3" key="1">
    <citation type="submission" date="2020-08" db="EMBL/GenBank/DDBJ databases">
        <title>Genomic Encyclopedia of Type Strains, Phase IV (KMG-IV): sequencing the most valuable type-strain genomes for metagenomic binning, comparative biology and taxonomic classification.</title>
        <authorList>
            <person name="Goeker M."/>
        </authorList>
    </citation>
    <scope>NUCLEOTIDE SEQUENCE [LARGE SCALE GENOMIC DNA]</scope>
    <source>
        <strain evidence="2 3">DSM 23240</strain>
    </source>
</reference>
<keyword evidence="3" id="KW-1185">Reference proteome</keyword>
<proteinExistence type="predicted"/>
<keyword evidence="1" id="KW-1133">Transmembrane helix</keyword>
<evidence type="ECO:0000313" key="3">
    <source>
        <dbReference type="Proteomes" id="UP000571084"/>
    </source>
</evidence>
<accession>A0A840RX78</accession>
<dbReference type="AlphaFoldDB" id="A0A840RX78"/>
<dbReference type="EMBL" id="JACHHQ010000016">
    <property type="protein sequence ID" value="MBB5202505.1"/>
    <property type="molecule type" value="Genomic_DNA"/>
</dbReference>
<evidence type="ECO:0000313" key="2">
    <source>
        <dbReference type="EMBL" id="MBB5202505.1"/>
    </source>
</evidence>
<feature type="transmembrane region" description="Helical" evidence="1">
    <location>
        <begin position="16"/>
        <end position="38"/>
    </location>
</feature>
<keyword evidence="1" id="KW-0812">Transmembrane</keyword>
<organism evidence="2 3">
    <name type="scientific">Glaciimonas immobilis</name>
    <dbReference type="NCBI Taxonomy" id="728004"/>
    <lineage>
        <taxon>Bacteria</taxon>
        <taxon>Pseudomonadati</taxon>
        <taxon>Pseudomonadota</taxon>
        <taxon>Betaproteobacteria</taxon>
        <taxon>Burkholderiales</taxon>
        <taxon>Oxalobacteraceae</taxon>
        <taxon>Glaciimonas</taxon>
    </lineage>
</organism>
<evidence type="ECO:0000256" key="1">
    <source>
        <dbReference type="SAM" id="Phobius"/>
    </source>
</evidence>
<protein>
    <submittedName>
        <fullName evidence="2">Uncharacterized protein</fullName>
    </submittedName>
</protein>
<name>A0A840RX78_9BURK</name>
<sequence>MNGCAAVPNYHMCHRFLPITALIGFGNGVVDSLVYFYLGEFRFVIYGQGMVKVETPLMPTFLHFFQ</sequence>
<keyword evidence="1" id="KW-0472">Membrane</keyword>
<comment type="caution">
    <text evidence="2">The sequence shown here is derived from an EMBL/GenBank/DDBJ whole genome shotgun (WGS) entry which is preliminary data.</text>
</comment>